<protein>
    <submittedName>
        <fullName evidence="2">Uncharacterized protein</fullName>
    </submittedName>
</protein>
<evidence type="ECO:0000256" key="1">
    <source>
        <dbReference type="SAM" id="MobiDB-lite"/>
    </source>
</evidence>
<dbReference type="Proteomes" id="UP001159042">
    <property type="component" value="Unassembled WGS sequence"/>
</dbReference>
<comment type="caution">
    <text evidence="2">The sequence shown here is derived from an EMBL/GenBank/DDBJ whole genome shotgun (WGS) entry which is preliminary data.</text>
</comment>
<feature type="compositionally biased region" description="Low complexity" evidence="1">
    <location>
        <begin position="128"/>
        <end position="140"/>
    </location>
</feature>
<feature type="compositionally biased region" description="Basic and acidic residues" evidence="1">
    <location>
        <begin position="118"/>
        <end position="127"/>
    </location>
</feature>
<reference evidence="2 3" key="1">
    <citation type="journal article" date="2023" name="Insect Mol. Biol.">
        <title>Genome sequencing provides insights into the evolution of gene families encoding plant cell wall-degrading enzymes in longhorned beetles.</title>
        <authorList>
            <person name="Shin N.R."/>
            <person name="Okamura Y."/>
            <person name="Kirsch R."/>
            <person name="Pauchet Y."/>
        </authorList>
    </citation>
    <scope>NUCLEOTIDE SEQUENCE [LARGE SCALE GENOMIC DNA]</scope>
    <source>
        <strain evidence="2">EAD_L_NR</strain>
    </source>
</reference>
<accession>A0AAV8V6B7</accession>
<dbReference type="EMBL" id="JANEYG010000431">
    <property type="protein sequence ID" value="KAJ8909714.1"/>
    <property type="molecule type" value="Genomic_DNA"/>
</dbReference>
<gene>
    <name evidence="2" type="ORF">NQ315_013799</name>
</gene>
<dbReference type="AlphaFoldDB" id="A0AAV8V6B7"/>
<evidence type="ECO:0000313" key="2">
    <source>
        <dbReference type="EMBL" id="KAJ8909714.1"/>
    </source>
</evidence>
<name>A0AAV8V6B7_9CUCU</name>
<sequence length="253" mass="28651">MRKLRPYGARYCSVTSRRLSSGIKGVEGECETTKTGPCDNWGIHESSQIDANWWQSLELINYFLHEIIPNLVVNPNDEDFKRKDSKIANSIGQWRKWLQKCIEVRGGSLSRALGLTKTKTDRDREKQSPTSSSESSSVISRISPPLQYFATKSSRSGGESPIYAQPFSHGHPSSYQCKYVDHELSACRSIDEYDITKSIQSIRSETVQRENISRKEKYKFSSGLAGGSLHRGKKQHRRVRSIGDIDVIHLEAI</sequence>
<feature type="region of interest" description="Disordered" evidence="1">
    <location>
        <begin position="113"/>
        <end position="140"/>
    </location>
</feature>
<organism evidence="2 3">
    <name type="scientific">Exocentrus adspersus</name>
    <dbReference type="NCBI Taxonomy" id="1586481"/>
    <lineage>
        <taxon>Eukaryota</taxon>
        <taxon>Metazoa</taxon>
        <taxon>Ecdysozoa</taxon>
        <taxon>Arthropoda</taxon>
        <taxon>Hexapoda</taxon>
        <taxon>Insecta</taxon>
        <taxon>Pterygota</taxon>
        <taxon>Neoptera</taxon>
        <taxon>Endopterygota</taxon>
        <taxon>Coleoptera</taxon>
        <taxon>Polyphaga</taxon>
        <taxon>Cucujiformia</taxon>
        <taxon>Chrysomeloidea</taxon>
        <taxon>Cerambycidae</taxon>
        <taxon>Lamiinae</taxon>
        <taxon>Acanthocinini</taxon>
        <taxon>Exocentrus</taxon>
    </lineage>
</organism>
<evidence type="ECO:0000313" key="3">
    <source>
        <dbReference type="Proteomes" id="UP001159042"/>
    </source>
</evidence>
<proteinExistence type="predicted"/>
<keyword evidence="3" id="KW-1185">Reference proteome</keyword>